<dbReference type="AlphaFoldDB" id="A0A1G4BQL4"/>
<protein>
    <submittedName>
        <fullName evidence="1">Uncharacterized protein</fullName>
    </submittedName>
</protein>
<sequence>MRFKLARVHPWCPRIRYAQHKQPAQAFLCRKSWPQKQVRMSFADIRTRPTHTPNPPSIDDMNHARAHIRPVFPRGTLRRSRTIRGQTRIGLHEHPPTTQAPNNAVAAYRGPNFGTSSLGNFPPLQTVAATIDGFTAASPESSTPHRWPLAAGFWGVELMLSDEALGALSISFSARREQPSAGVLLACWASRVLARRF</sequence>
<dbReference type="RefSeq" id="XP_022480713.1">
    <property type="nucleotide sequence ID" value="XM_022612952.1"/>
</dbReference>
<dbReference type="EMBL" id="MJBS01000006">
    <property type="protein sequence ID" value="OHF03577.1"/>
    <property type="molecule type" value="Genomic_DNA"/>
</dbReference>
<keyword evidence="2" id="KW-1185">Reference proteome</keyword>
<reference evidence="1 2" key="1">
    <citation type="submission" date="2016-09" db="EMBL/GenBank/DDBJ databases">
        <authorList>
            <person name="Capua I."/>
            <person name="De Benedictis P."/>
            <person name="Joannis T."/>
            <person name="Lombin L.H."/>
            <person name="Cattoli G."/>
        </authorList>
    </citation>
    <scope>NUCLEOTIDE SEQUENCE [LARGE SCALE GENOMIC DNA]</scope>
    <source>
        <strain evidence="1 2">IMI 309357</strain>
    </source>
</reference>
<comment type="caution">
    <text evidence="1">The sequence shown here is derived from an EMBL/GenBank/DDBJ whole genome shotgun (WGS) entry which is preliminary data.</text>
</comment>
<evidence type="ECO:0000313" key="1">
    <source>
        <dbReference type="EMBL" id="OHF03577.1"/>
    </source>
</evidence>
<proteinExistence type="predicted"/>
<name>A0A1G4BQL4_9PEZI</name>
<dbReference type="GeneID" id="34554462"/>
<dbReference type="Proteomes" id="UP000176998">
    <property type="component" value="Unassembled WGS sequence"/>
</dbReference>
<evidence type="ECO:0000313" key="2">
    <source>
        <dbReference type="Proteomes" id="UP000176998"/>
    </source>
</evidence>
<organism evidence="1 2">
    <name type="scientific">Colletotrichum orchidophilum</name>
    <dbReference type="NCBI Taxonomy" id="1209926"/>
    <lineage>
        <taxon>Eukaryota</taxon>
        <taxon>Fungi</taxon>
        <taxon>Dikarya</taxon>
        <taxon>Ascomycota</taxon>
        <taxon>Pezizomycotina</taxon>
        <taxon>Sordariomycetes</taxon>
        <taxon>Hypocreomycetidae</taxon>
        <taxon>Glomerellales</taxon>
        <taxon>Glomerellaceae</taxon>
        <taxon>Colletotrichum</taxon>
    </lineage>
</organism>
<gene>
    <name evidence="1" type="ORF">CORC01_01296</name>
</gene>
<accession>A0A1G4BQL4</accession>